<gene>
    <name evidence="1" type="ORF">HPB49_020195</name>
</gene>
<organism evidence="1 2">
    <name type="scientific">Dermacentor silvarum</name>
    <name type="common">Tick</name>
    <dbReference type="NCBI Taxonomy" id="543639"/>
    <lineage>
        <taxon>Eukaryota</taxon>
        <taxon>Metazoa</taxon>
        <taxon>Ecdysozoa</taxon>
        <taxon>Arthropoda</taxon>
        <taxon>Chelicerata</taxon>
        <taxon>Arachnida</taxon>
        <taxon>Acari</taxon>
        <taxon>Parasitiformes</taxon>
        <taxon>Ixodida</taxon>
        <taxon>Ixodoidea</taxon>
        <taxon>Ixodidae</taxon>
        <taxon>Rhipicephalinae</taxon>
        <taxon>Dermacentor</taxon>
    </lineage>
</organism>
<reference evidence="1" key="1">
    <citation type="submission" date="2020-05" db="EMBL/GenBank/DDBJ databases">
        <title>Large-scale comparative analyses of tick genomes elucidate their genetic diversity and vector capacities.</title>
        <authorList>
            <person name="Jia N."/>
            <person name="Wang J."/>
            <person name="Shi W."/>
            <person name="Du L."/>
            <person name="Sun Y."/>
            <person name="Zhan W."/>
            <person name="Jiang J."/>
            <person name="Wang Q."/>
            <person name="Zhang B."/>
            <person name="Ji P."/>
            <person name="Sakyi L.B."/>
            <person name="Cui X."/>
            <person name="Yuan T."/>
            <person name="Jiang B."/>
            <person name="Yang W."/>
            <person name="Lam T.T.-Y."/>
            <person name="Chang Q."/>
            <person name="Ding S."/>
            <person name="Wang X."/>
            <person name="Zhu J."/>
            <person name="Ruan X."/>
            <person name="Zhao L."/>
            <person name="Wei J."/>
            <person name="Que T."/>
            <person name="Du C."/>
            <person name="Cheng J."/>
            <person name="Dai P."/>
            <person name="Han X."/>
            <person name="Huang E."/>
            <person name="Gao Y."/>
            <person name="Liu J."/>
            <person name="Shao H."/>
            <person name="Ye R."/>
            <person name="Li L."/>
            <person name="Wei W."/>
            <person name="Wang X."/>
            <person name="Wang C."/>
            <person name="Yang T."/>
            <person name="Huo Q."/>
            <person name="Li W."/>
            <person name="Guo W."/>
            <person name="Chen H."/>
            <person name="Zhou L."/>
            <person name="Ni X."/>
            <person name="Tian J."/>
            <person name="Zhou Y."/>
            <person name="Sheng Y."/>
            <person name="Liu T."/>
            <person name="Pan Y."/>
            <person name="Xia L."/>
            <person name="Li J."/>
            <person name="Zhao F."/>
            <person name="Cao W."/>
        </authorList>
    </citation>
    <scope>NUCLEOTIDE SEQUENCE</scope>
    <source>
        <strain evidence="1">Dsil-2018</strain>
    </source>
</reference>
<dbReference type="EMBL" id="CM023478">
    <property type="protein sequence ID" value="KAH7933995.1"/>
    <property type="molecule type" value="Genomic_DNA"/>
</dbReference>
<dbReference type="Proteomes" id="UP000821865">
    <property type="component" value="Chromosome 9"/>
</dbReference>
<proteinExistence type="predicted"/>
<sequence>MVRSCRFLLGGDQGKLRYGPPDGHSALVEALLPQQVLTVEPCFQFGDVPKGVLFGPAPIADDAVFVPSPVDTSNITLPNYIESVRDKLAENVHEVWAMNKIDIGWRYGEVRDDARKFHPCLTSFEHLPMAEKKYDTTLALQTLKTILALGYHITVDKPPARIKTVKLPNDPYLQPNGYKPAPLDLGAITLTAKMEELVDQLSENTHNVWAQERIQQGWTYGLVENQPTRRSPHLVPYKSVDDVIKKANRDTAGELVKTLLAYGYVLEPPTAESLEGVQSKVASVKYDQRTYRAEVTYSVSEGKWYFEFEVMTLGPMKVGWANASSFLPSCEIGGDHNSWAYDGFSNMNRNMTFWYNKDEPMFVNVDDAFSPNVEVNRIPAGGECPPALKITHKLFESVEKVNYEFLRLSLPVCCNENLIEEQEKEHRWEEVRRRQRRAQAEKSSVRHPANLEHHMLRSGFSMSDVKDLQRGYSDEGGDTEEPMHMEHRPPTPQQRRRSMLSPRGTTGTLTKTQSFDAATTLQVPDGSRPDPKRLRAASSEEALNRLGHKPKAGQRTKAVTPEPESKLFQPLFQCQD</sequence>
<evidence type="ECO:0000313" key="1">
    <source>
        <dbReference type="EMBL" id="KAH7933995.1"/>
    </source>
</evidence>
<comment type="caution">
    <text evidence="1">The sequence shown here is derived from an EMBL/GenBank/DDBJ whole genome shotgun (WGS) entry which is preliminary data.</text>
</comment>
<protein>
    <submittedName>
        <fullName evidence="1">Uncharacterized protein</fullName>
    </submittedName>
</protein>
<evidence type="ECO:0000313" key="2">
    <source>
        <dbReference type="Proteomes" id="UP000821865"/>
    </source>
</evidence>
<name>A0ACB8C5A6_DERSI</name>
<keyword evidence="2" id="KW-1185">Reference proteome</keyword>
<accession>A0ACB8C5A6</accession>